<dbReference type="Proteomes" id="UP000216411">
    <property type="component" value="Unassembled WGS sequence"/>
</dbReference>
<dbReference type="GO" id="GO:0009307">
    <property type="term" value="P:DNA restriction-modification system"/>
    <property type="evidence" value="ECO:0007669"/>
    <property type="project" value="UniProtKB-KW"/>
</dbReference>
<keyword evidence="3 6" id="KW-0808">Transferase</keyword>
<protein>
    <recommendedName>
        <fullName evidence="1">DNA (cytosine-5-)-methyltransferase</fullName>
        <ecNumber evidence="1">2.1.1.37</ecNumber>
    </recommendedName>
</protein>
<dbReference type="GO" id="GO:0003677">
    <property type="term" value="F:DNA binding"/>
    <property type="evidence" value="ECO:0007669"/>
    <property type="project" value="TreeGrafter"/>
</dbReference>
<sequence length="379" mass="43665">MGKLKGLSLFANVGIAEAYMKEMGVDIVLANEIDEKRAKFYSEVYADTKMVCGDITNDIIREVIIKEAINLGVDFIIATPPCQGMSEAGLRLEFDPRNQLVSYAVEVIKRTKPKYVMLENVPKQLTTKIKCENDIVLIPEYIKRELGKDYRFNNNTLIMAKDYGVPQLRERNIFLLVRKDENVIWEFPQKQKEITLEEAIGKLPSLDPFLREGIDFTLEKFPDYIKKKAEGIEVSKWHSPPKHSWKQVEWMMHTPTGKSAIYNEIYFPQKQGGVPVKAHHNHYRRLKWDMPCRTVTQNNGVISSLACVHPGRKYTSVAGEELYSDPRVLTIYELMIVMSLPLDWPIPDWAEETFIRNVFGEGIPSRLVRTIISELVKQI</sequence>
<name>A0A371JBK8_9FIRM</name>
<keyword evidence="4 6" id="KW-0949">S-adenosyl-L-methionine</keyword>
<dbReference type="PANTHER" id="PTHR10629:SF52">
    <property type="entry name" value="DNA (CYTOSINE-5)-METHYLTRANSFERASE 1"/>
    <property type="match status" value="1"/>
</dbReference>
<evidence type="ECO:0000256" key="2">
    <source>
        <dbReference type="ARBA" id="ARBA00022603"/>
    </source>
</evidence>
<dbReference type="InterPro" id="IPR029063">
    <property type="entry name" value="SAM-dependent_MTases_sf"/>
</dbReference>
<accession>A0A371JBK8</accession>
<dbReference type="SUPFAM" id="SSF53335">
    <property type="entry name" value="S-adenosyl-L-methionine-dependent methyltransferases"/>
    <property type="match status" value="1"/>
</dbReference>
<evidence type="ECO:0000256" key="3">
    <source>
        <dbReference type="ARBA" id="ARBA00022679"/>
    </source>
</evidence>
<evidence type="ECO:0000256" key="4">
    <source>
        <dbReference type="ARBA" id="ARBA00022691"/>
    </source>
</evidence>
<evidence type="ECO:0000256" key="5">
    <source>
        <dbReference type="ARBA" id="ARBA00022747"/>
    </source>
</evidence>
<dbReference type="OrthoDB" id="9813719at2"/>
<dbReference type="Pfam" id="PF00145">
    <property type="entry name" value="DNA_methylase"/>
    <property type="match status" value="1"/>
</dbReference>
<organism evidence="7 8">
    <name type="scientific">Lachnotalea glycerini</name>
    <dbReference type="NCBI Taxonomy" id="1763509"/>
    <lineage>
        <taxon>Bacteria</taxon>
        <taxon>Bacillati</taxon>
        <taxon>Bacillota</taxon>
        <taxon>Clostridia</taxon>
        <taxon>Lachnospirales</taxon>
        <taxon>Lachnospiraceae</taxon>
        <taxon>Lachnotalea</taxon>
    </lineage>
</organism>
<keyword evidence="2 6" id="KW-0489">Methyltransferase</keyword>
<dbReference type="InterPro" id="IPR001525">
    <property type="entry name" value="C5_MeTfrase"/>
</dbReference>
<comment type="similarity">
    <text evidence="6">Belongs to the class I-like SAM-binding methyltransferase superfamily. C5-methyltransferase family.</text>
</comment>
<keyword evidence="8" id="KW-1185">Reference proteome</keyword>
<dbReference type="Gene3D" id="3.40.50.150">
    <property type="entry name" value="Vaccinia Virus protein VP39"/>
    <property type="match status" value="1"/>
</dbReference>
<evidence type="ECO:0000313" key="8">
    <source>
        <dbReference type="Proteomes" id="UP000216411"/>
    </source>
</evidence>
<dbReference type="PANTHER" id="PTHR10629">
    <property type="entry name" value="CYTOSINE-SPECIFIC METHYLTRANSFERASE"/>
    <property type="match status" value="1"/>
</dbReference>
<evidence type="ECO:0000256" key="1">
    <source>
        <dbReference type="ARBA" id="ARBA00011975"/>
    </source>
</evidence>
<dbReference type="RefSeq" id="WP_094377476.1">
    <property type="nucleotide sequence ID" value="NZ_NOKA02000047.1"/>
</dbReference>
<dbReference type="PROSITE" id="PS51679">
    <property type="entry name" value="SAM_MT_C5"/>
    <property type="match status" value="1"/>
</dbReference>
<proteinExistence type="inferred from homology"/>
<dbReference type="GO" id="GO:0032259">
    <property type="term" value="P:methylation"/>
    <property type="evidence" value="ECO:0007669"/>
    <property type="project" value="UniProtKB-KW"/>
</dbReference>
<dbReference type="InterPro" id="IPR050390">
    <property type="entry name" value="C5-Methyltransferase"/>
</dbReference>
<dbReference type="Gene3D" id="3.90.120.10">
    <property type="entry name" value="DNA Methylase, subunit A, domain 2"/>
    <property type="match status" value="1"/>
</dbReference>
<dbReference type="PRINTS" id="PR00105">
    <property type="entry name" value="C5METTRFRASE"/>
</dbReference>
<dbReference type="EC" id="2.1.1.37" evidence="1"/>
<gene>
    <name evidence="7" type="ORF">CG710_016260</name>
</gene>
<dbReference type="GO" id="GO:0003886">
    <property type="term" value="F:DNA (cytosine-5-)-methyltransferase activity"/>
    <property type="evidence" value="ECO:0007669"/>
    <property type="project" value="UniProtKB-EC"/>
</dbReference>
<keyword evidence="5" id="KW-0680">Restriction system</keyword>
<feature type="active site" evidence="6">
    <location>
        <position position="82"/>
    </location>
</feature>
<dbReference type="InterPro" id="IPR018117">
    <property type="entry name" value="C5_DNA_meth_AS"/>
</dbReference>
<reference evidence="7 8" key="1">
    <citation type="journal article" date="2017" name="Genome Announc.">
        <title>Draft Genome Sequence of a Sporulating and Motile Strain of Lachnotalea glycerini Isolated from Water in Quebec City, Canada.</title>
        <authorList>
            <person name="Maheux A.F."/>
            <person name="Boudreau D.K."/>
            <person name="Berube E."/>
            <person name="Boissinot M."/>
            <person name="Raymond F."/>
            <person name="Brodeur S."/>
            <person name="Corbeil J."/>
            <person name="Isabel S."/>
            <person name="Omar R.F."/>
            <person name="Bergeron M.G."/>
        </authorList>
    </citation>
    <scope>NUCLEOTIDE SEQUENCE [LARGE SCALE GENOMIC DNA]</scope>
    <source>
        <strain evidence="7 8">CCRI-19302</strain>
    </source>
</reference>
<evidence type="ECO:0000313" key="7">
    <source>
        <dbReference type="EMBL" id="RDY30135.1"/>
    </source>
</evidence>
<evidence type="ECO:0000256" key="6">
    <source>
        <dbReference type="PROSITE-ProRule" id="PRU01016"/>
    </source>
</evidence>
<dbReference type="EMBL" id="NOKA02000047">
    <property type="protein sequence ID" value="RDY30135.1"/>
    <property type="molecule type" value="Genomic_DNA"/>
</dbReference>
<dbReference type="PROSITE" id="PS00094">
    <property type="entry name" value="C5_MTASE_1"/>
    <property type="match status" value="1"/>
</dbReference>
<dbReference type="AlphaFoldDB" id="A0A371JBK8"/>
<dbReference type="GO" id="GO:0044027">
    <property type="term" value="P:negative regulation of gene expression via chromosomal CpG island methylation"/>
    <property type="evidence" value="ECO:0007669"/>
    <property type="project" value="TreeGrafter"/>
</dbReference>
<comment type="caution">
    <text evidence="7">The sequence shown here is derived from an EMBL/GenBank/DDBJ whole genome shotgun (WGS) entry which is preliminary data.</text>
</comment>